<protein>
    <submittedName>
        <fullName evidence="2">Uncharacterized protein</fullName>
    </submittedName>
</protein>
<dbReference type="AlphaFoldDB" id="A0AAD4QV52"/>
<proteinExistence type="predicted"/>
<name>A0AAD4QV52_9BILA</name>
<sequence length="86" mass="9416">MFSYVTCACVGNSERALLDLLQNLRVMGRADAVLVLEEYLAGQIPQPPPPPANSLNSSAAKGKQREQSFEHWVEQIIQIGDGQFAT</sequence>
<gene>
    <name evidence="2" type="ORF">DdX_18172</name>
</gene>
<dbReference type="EMBL" id="JAKKPZ010000241">
    <property type="protein sequence ID" value="KAI1697980.1"/>
    <property type="molecule type" value="Genomic_DNA"/>
</dbReference>
<feature type="region of interest" description="Disordered" evidence="1">
    <location>
        <begin position="45"/>
        <end position="64"/>
    </location>
</feature>
<evidence type="ECO:0000313" key="2">
    <source>
        <dbReference type="EMBL" id="KAI1697980.1"/>
    </source>
</evidence>
<keyword evidence="3" id="KW-1185">Reference proteome</keyword>
<evidence type="ECO:0000313" key="3">
    <source>
        <dbReference type="Proteomes" id="UP001201812"/>
    </source>
</evidence>
<reference evidence="2" key="1">
    <citation type="submission" date="2022-01" db="EMBL/GenBank/DDBJ databases">
        <title>Genome Sequence Resource for Two Populations of Ditylenchus destructor, the Migratory Endoparasitic Phytonematode.</title>
        <authorList>
            <person name="Zhang H."/>
            <person name="Lin R."/>
            <person name="Xie B."/>
        </authorList>
    </citation>
    <scope>NUCLEOTIDE SEQUENCE</scope>
    <source>
        <strain evidence="2">BazhouSP</strain>
    </source>
</reference>
<evidence type="ECO:0000256" key="1">
    <source>
        <dbReference type="SAM" id="MobiDB-lite"/>
    </source>
</evidence>
<organism evidence="2 3">
    <name type="scientific">Ditylenchus destructor</name>
    <dbReference type="NCBI Taxonomy" id="166010"/>
    <lineage>
        <taxon>Eukaryota</taxon>
        <taxon>Metazoa</taxon>
        <taxon>Ecdysozoa</taxon>
        <taxon>Nematoda</taxon>
        <taxon>Chromadorea</taxon>
        <taxon>Rhabditida</taxon>
        <taxon>Tylenchina</taxon>
        <taxon>Tylenchomorpha</taxon>
        <taxon>Sphaerularioidea</taxon>
        <taxon>Anguinidae</taxon>
        <taxon>Anguininae</taxon>
        <taxon>Ditylenchus</taxon>
    </lineage>
</organism>
<accession>A0AAD4QV52</accession>
<comment type="caution">
    <text evidence="2">The sequence shown here is derived from an EMBL/GenBank/DDBJ whole genome shotgun (WGS) entry which is preliminary data.</text>
</comment>
<dbReference type="Proteomes" id="UP001201812">
    <property type="component" value="Unassembled WGS sequence"/>
</dbReference>